<dbReference type="ESTHER" id="fibss-c9rkb6">
    <property type="family name" value="6_AlphaBeta_hydrolase"/>
</dbReference>
<dbReference type="InterPro" id="IPR029058">
    <property type="entry name" value="AB_hydrolase_fold"/>
</dbReference>
<name>D9S6T7_FIBSS</name>
<sequence>MNMSEKWIWLPDWASNLGIWEDDLMDVAPSANHNYVQYSQLAEYLEKPEEIPEFKKASTVVAWGLGALSLMCSTAGPQKGQKWILLSPYADFCDEIGNWTVPNLHFMAHQLETTTEPALKAFMELFEDDFGDWQDDWFDEAKKYDAESLAKGLMYLASHKVESVIPNSENIQVLYGRLDATVQPEWTLKLKEFLPKAEFKERPKAGHWPPMLLL</sequence>
<dbReference type="KEGG" id="fsc:FSU_2808"/>
<dbReference type="STRING" id="59374.FSU_2808"/>
<reference evidence="2" key="1">
    <citation type="submission" date="2010-08" db="EMBL/GenBank/DDBJ databases">
        <title>Complete sequence of Fibrobacter succinogenes subsp. succinogenes S85.</title>
        <authorList>
            <person name="Durkin A.S."/>
            <person name="Nelson K.E."/>
            <person name="Morrison M."/>
            <person name="Forsberg C.W."/>
            <person name="Wilson D.B."/>
            <person name="Russell J.B."/>
            <person name="Cann I.K.O."/>
            <person name="Mackie R.I."/>
            <person name="White B.A."/>
        </authorList>
    </citation>
    <scope>NUCLEOTIDE SEQUENCE [LARGE SCALE GENOMIC DNA]</scope>
    <source>
        <strain evidence="2">ATCC 19169 / S85</strain>
    </source>
</reference>
<dbReference type="SUPFAM" id="SSF53474">
    <property type="entry name" value="alpha/beta-Hydrolases"/>
    <property type="match status" value="1"/>
</dbReference>
<dbReference type="AlphaFoldDB" id="D9S6T7"/>
<evidence type="ECO:0000313" key="1">
    <source>
        <dbReference type="EMBL" id="ADL26454.1"/>
    </source>
</evidence>
<dbReference type="HOGENOM" id="CLU_1287231_0_0_0"/>
<dbReference type="Gene3D" id="3.40.50.1820">
    <property type="entry name" value="alpha/beta hydrolase"/>
    <property type="match status" value="1"/>
</dbReference>
<proteinExistence type="predicted"/>
<accession>D9S6T7</accession>
<dbReference type="Proteomes" id="UP000000517">
    <property type="component" value="Chromosome"/>
</dbReference>
<organism evidence="1 2">
    <name type="scientific">Fibrobacter succinogenes (strain ATCC 19169 / S85)</name>
    <dbReference type="NCBI Taxonomy" id="59374"/>
    <lineage>
        <taxon>Bacteria</taxon>
        <taxon>Pseudomonadati</taxon>
        <taxon>Fibrobacterota</taxon>
        <taxon>Fibrobacteria</taxon>
        <taxon>Fibrobacterales</taxon>
        <taxon>Fibrobacteraceae</taxon>
        <taxon>Fibrobacter</taxon>
    </lineage>
</organism>
<evidence type="ECO:0000313" key="2">
    <source>
        <dbReference type="Proteomes" id="UP000000517"/>
    </source>
</evidence>
<gene>
    <name evidence="1" type="ordered locus">FSU_2808</name>
</gene>
<protein>
    <submittedName>
        <fullName evidence="1">Uncharacterized protein</fullName>
    </submittedName>
</protein>
<dbReference type="EMBL" id="CP002158">
    <property type="protein sequence ID" value="ADL26454.1"/>
    <property type="molecule type" value="Genomic_DNA"/>
</dbReference>